<proteinExistence type="predicted"/>
<dbReference type="RefSeq" id="WP_040716871.1">
    <property type="nucleotide sequence ID" value="NZ_CAWPHS010000028.1"/>
</dbReference>
<evidence type="ECO:0008006" key="4">
    <source>
        <dbReference type="Google" id="ProtNLM"/>
    </source>
</evidence>
<sequence>MSEVEARPPEWSASSRTGAITVRTTEQGLPLGISITAEELRKDPQALAAEVLRLCKRAANRAGLQRRAQLEDAGMAPEMIDLLGLPTPDTVARREAEDEDDYEMEPATWLRSV</sequence>
<dbReference type="AlphaFoldDB" id="A0A7X6RJZ6"/>
<keyword evidence="3" id="KW-1185">Reference proteome</keyword>
<evidence type="ECO:0000256" key="1">
    <source>
        <dbReference type="SAM" id="MobiDB-lite"/>
    </source>
</evidence>
<organism evidence="2 3">
    <name type="scientific">Nocardia veterana</name>
    <dbReference type="NCBI Taxonomy" id="132249"/>
    <lineage>
        <taxon>Bacteria</taxon>
        <taxon>Bacillati</taxon>
        <taxon>Actinomycetota</taxon>
        <taxon>Actinomycetes</taxon>
        <taxon>Mycobacteriales</taxon>
        <taxon>Nocardiaceae</taxon>
        <taxon>Nocardia</taxon>
    </lineage>
</organism>
<dbReference type="Proteomes" id="UP000523447">
    <property type="component" value="Unassembled WGS sequence"/>
</dbReference>
<accession>A0A7X6RJZ6</accession>
<name>A0A7X6RJZ6_9NOCA</name>
<feature type="region of interest" description="Disordered" evidence="1">
    <location>
        <begin position="80"/>
        <end position="113"/>
    </location>
</feature>
<comment type="caution">
    <text evidence="2">The sequence shown here is derived from an EMBL/GenBank/DDBJ whole genome shotgun (WGS) entry which is preliminary data.</text>
</comment>
<reference evidence="2 3" key="1">
    <citation type="submission" date="2020-04" db="EMBL/GenBank/DDBJ databases">
        <title>MicrobeNet Type strains.</title>
        <authorList>
            <person name="Nicholson A.C."/>
        </authorList>
    </citation>
    <scope>NUCLEOTIDE SEQUENCE [LARGE SCALE GENOMIC DNA]</scope>
    <source>
        <strain evidence="2 3">DSM 44445</strain>
    </source>
</reference>
<protein>
    <recommendedName>
        <fullName evidence="4">YbaB/EbfC DNA-binding family protein</fullName>
    </recommendedName>
</protein>
<evidence type="ECO:0000313" key="3">
    <source>
        <dbReference type="Proteomes" id="UP000523447"/>
    </source>
</evidence>
<evidence type="ECO:0000313" key="2">
    <source>
        <dbReference type="EMBL" id="NKY88777.1"/>
    </source>
</evidence>
<dbReference type="EMBL" id="JAAXPE010000034">
    <property type="protein sequence ID" value="NKY88777.1"/>
    <property type="molecule type" value="Genomic_DNA"/>
</dbReference>
<gene>
    <name evidence="2" type="ORF">HGA07_24555</name>
</gene>